<dbReference type="Gene3D" id="1.25.40.10">
    <property type="entry name" value="Tetratricopeptide repeat domain"/>
    <property type="match status" value="1"/>
</dbReference>
<name>A0A1G9LXP9_9FIRM</name>
<gene>
    <name evidence="1" type="ORF">SAMN04488692_10744</name>
</gene>
<evidence type="ECO:0000313" key="2">
    <source>
        <dbReference type="Proteomes" id="UP000199476"/>
    </source>
</evidence>
<reference evidence="1 2" key="1">
    <citation type="submission" date="2016-10" db="EMBL/GenBank/DDBJ databases">
        <authorList>
            <person name="de Groot N.N."/>
        </authorList>
    </citation>
    <scope>NUCLEOTIDE SEQUENCE [LARGE SCALE GENOMIC DNA]</scope>
    <source>
        <strain evidence="1 2">SLAS-1</strain>
    </source>
</reference>
<dbReference type="InterPro" id="IPR011990">
    <property type="entry name" value="TPR-like_helical_dom_sf"/>
</dbReference>
<sequence length="221" mass="25837">MNMKNLKKISIFLPVLIMAFMVFAIPGLAESGEEISRDELSSQEFWELHREEAQEAIAENGSLKDNYRLAVSQANLGYVRETMEMIDEFADDFDVDKLEEEIDKELHLARMGSENILYMNYAAFYYSIIREPEEAAGYFARIIERDEGNVWPYNYKATLYIEELEDMDRAHEILKQALEIEDNDYTHLLRAYAYYESGSYIRALNSLRRGRAAMDDLEDIM</sequence>
<dbReference type="AlphaFoldDB" id="A0A1G9LXP9"/>
<accession>A0A1G9LXP9</accession>
<organism evidence="1 2">
    <name type="scientific">Halarsenatibacter silvermanii</name>
    <dbReference type="NCBI Taxonomy" id="321763"/>
    <lineage>
        <taxon>Bacteria</taxon>
        <taxon>Bacillati</taxon>
        <taxon>Bacillota</taxon>
        <taxon>Clostridia</taxon>
        <taxon>Halanaerobiales</taxon>
        <taxon>Halarsenatibacteraceae</taxon>
        <taxon>Halarsenatibacter</taxon>
    </lineage>
</organism>
<keyword evidence="2" id="KW-1185">Reference proteome</keyword>
<evidence type="ECO:0000313" key="1">
    <source>
        <dbReference type="EMBL" id="SDL66758.1"/>
    </source>
</evidence>
<dbReference type="STRING" id="321763.SAMN04488692_10744"/>
<protein>
    <submittedName>
        <fullName evidence="1">Uncharacterized protein</fullName>
    </submittedName>
</protein>
<dbReference type="EMBL" id="FNGO01000007">
    <property type="protein sequence ID" value="SDL66758.1"/>
    <property type="molecule type" value="Genomic_DNA"/>
</dbReference>
<proteinExistence type="predicted"/>
<dbReference type="Proteomes" id="UP000199476">
    <property type="component" value="Unassembled WGS sequence"/>
</dbReference>
<dbReference type="SUPFAM" id="SSF48452">
    <property type="entry name" value="TPR-like"/>
    <property type="match status" value="1"/>
</dbReference>